<reference evidence="2" key="1">
    <citation type="journal article" date="2013" name="Genetics">
        <title>The draft genome and transcriptome of Panagrellus redivivus are shaped by the harsh demands of a free-living lifestyle.</title>
        <authorList>
            <person name="Srinivasan J."/>
            <person name="Dillman A.R."/>
            <person name="Macchietto M.G."/>
            <person name="Heikkinen L."/>
            <person name="Lakso M."/>
            <person name="Fracchia K.M."/>
            <person name="Antoshechkin I."/>
            <person name="Mortazavi A."/>
            <person name="Wong G."/>
            <person name="Sternberg P.W."/>
        </authorList>
    </citation>
    <scope>NUCLEOTIDE SEQUENCE [LARGE SCALE GENOMIC DNA]</scope>
    <source>
        <strain evidence="2">MT8872</strain>
    </source>
</reference>
<evidence type="ECO:0000256" key="1">
    <source>
        <dbReference type="SAM" id="MobiDB-lite"/>
    </source>
</evidence>
<dbReference type="WBParaSite" id="Pan_g14054.t1">
    <property type="protein sequence ID" value="Pan_g14054.t1"/>
    <property type="gene ID" value="Pan_g14054"/>
</dbReference>
<organism evidence="2 3">
    <name type="scientific">Panagrellus redivivus</name>
    <name type="common">Microworm</name>
    <dbReference type="NCBI Taxonomy" id="6233"/>
    <lineage>
        <taxon>Eukaryota</taxon>
        <taxon>Metazoa</taxon>
        <taxon>Ecdysozoa</taxon>
        <taxon>Nematoda</taxon>
        <taxon>Chromadorea</taxon>
        <taxon>Rhabditida</taxon>
        <taxon>Tylenchina</taxon>
        <taxon>Panagrolaimomorpha</taxon>
        <taxon>Panagrolaimoidea</taxon>
        <taxon>Panagrolaimidae</taxon>
        <taxon>Panagrellus</taxon>
    </lineage>
</organism>
<evidence type="ECO:0000313" key="3">
    <source>
        <dbReference type="WBParaSite" id="Pan_g14054.t1"/>
    </source>
</evidence>
<evidence type="ECO:0000313" key="2">
    <source>
        <dbReference type="Proteomes" id="UP000492821"/>
    </source>
</evidence>
<feature type="region of interest" description="Disordered" evidence="1">
    <location>
        <begin position="129"/>
        <end position="150"/>
    </location>
</feature>
<feature type="compositionally biased region" description="Polar residues" evidence="1">
    <location>
        <begin position="1"/>
        <end position="18"/>
    </location>
</feature>
<name>A0A7E4UYE2_PANRE</name>
<dbReference type="AlphaFoldDB" id="A0A7E4UYE2"/>
<dbReference type="Proteomes" id="UP000492821">
    <property type="component" value="Unassembled WGS sequence"/>
</dbReference>
<feature type="region of interest" description="Disordered" evidence="1">
    <location>
        <begin position="1"/>
        <end position="22"/>
    </location>
</feature>
<keyword evidence="2" id="KW-1185">Reference proteome</keyword>
<protein>
    <submittedName>
        <fullName evidence="3">Uncharacterized protein</fullName>
    </submittedName>
</protein>
<sequence>MKKTKSFTPPESAGSMQTPPARLAIKPPSSAEITTISTKAVFYPVPAHAQVRRPILSALKALLVEELIPMWIDTPPHLPHYGILTASRISMQLRLVDAKTITVIGIMAVALNLQVRTMMAGVDLGPLGHTTKPAADPEARPNTTTANFHP</sequence>
<proteinExistence type="predicted"/>
<reference evidence="3" key="2">
    <citation type="submission" date="2020-10" db="UniProtKB">
        <authorList>
            <consortium name="WormBaseParasite"/>
        </authorList>
    </citation>
    <scope>IDENTIFICATION</scope>
</reference>
<feature type="compositionally biased region" description="Polar residues" evidence="1">
    <location>
        <begin position="141"/>
        <end position="150"/>
    </location>
</feature>
<accession>A0A7E4UYE2</accession>